<evidence type="ECO:0000256" key="2">
    <source>
        <dbReference type="SAM" id="SignalP"/>
    </source>
</evidence>
<feature type="signal peptide" evidence="2">
    <location>
        <begin position="1"/>
        <end position="33"/>
    </location>
</feature>
<evidence type="ECO:0000259" key="3">
    <source>
        <dbReference type="Pfam" id="PF04213"/>
    </source>
</evidence>
<dbReference type="AlphaFoldDB" id="A0A7W5AL16"/>
<keyword evidence="2" id="KW-0732">Signal</keyword>
<evidence type="ECO:0000313" key="5">
    <source>
        <dbReference type="EMBL" id="MBB3098238.1"/>
    </source>
</evidence>
<feature type="chain" id="PRO_5031021974" description="WxL domain surface cell wall-binding" evidence="2">
    <location>
        <begin position="34"/>
        <end position="380"/>
    </location>
</feature>
<evidence type="ECO:0000259" key="4">
    <source>
        <dbReference type="Pfam" id="PF13731"/>
    </source>
</evidence>
<evidence type="ECO:0008006" key="7">
    <source>
        <dbReference type="Google" id="ProtNLM"/>
    </source>
</evidence>
<protein>
    <recommendedName>
        <fullName evidence="7">WxL domain surface cell wall-binding</fullName>
    </recommendedName>
</protein>
<name>A0A7W5AL16_9ACTN</name>
<evidence type="ECO:0000256" key="1">
    <source>
        <dbReference type="SAM" id="MobiDB-lite"/>
    </source>
</evidence>
<dbReference type="Pfam" id="PF13731">
    <property type="entry name" value="WxL"/>
    <property type="match status" value="1"/>
</dbReference>
<dbReference type="InterPro" id="IPR027994">
    <property type="entry name" value="WxL_dom"/>
</dbReference>
<feature type="domain" description="WxL" evidence="4">
    <location>
        <begin position="202"/>
        <end position="379"/>
    </location>
</feature>
<reference evidence="5 6" key="1">
    <citation type="submission" date="2020-08" db="EMBL/GenBank/DDBJ databases">
        <title>Genomic Encyclopedia of Type Strains, Phase III (KMG-III): the genomes of soil and plant-associated and newly described type strains.</title>
        <authorList>
            <person name="Whitman W."/>
        </authorList>
    </citation>
    <scope>NUCLEOTIDE SEQUENCE [LARGE SCALE GENOMIC DNA]</scope>
    <source>
        <strain evidence="5 6">CECT 3287</strain>
    </source>
</reference>
<comment type="caution">
    <text evidence="5">The sequence shown here is derived from an EMBL/GenBank/DDBJ whole genome shotgun (WGS) entry which is preliminary data.</text>
</comment>
<feature type="compositionally biased region" description="Low complexity" evidence="1">
    <location>
        <begin position="205"/>
        <end position="217"/>
    </location>
</feature>
<feature type="domain" description="Htaa" evidence="3">
    <location>
        <begin position="41"/>
        <end position="199"/>
    </location>
</feature>
<dbReference type="Proteomes" id="UP000590749">
    <property type="component" value="Unassembled WGS sequence"/>
</dbReference>
<dbReference type="Pfam" id="PF04213">
    <property type="entry name" value="HtaA"/>
    <property type="match status" value="1"/>
</dbReference>
<feature type="region of interest" description="Disordered" evidence="1">
    <location>
        <begin position="197"/>
        <end position="226"/>
    </location>
</feature>
<keyword evidence="6" id="KW-1185">Reference proteome</keyword>
<dbReference type="InterPro" id="IPR007331">
    <property type="entry name" value="Htaa"/>
</dbReference>
<proteinExistence type="predicted"/>
<evidence type="ECO:0000313" key="6">
    <source>
        <dbReference type="Proteomes" id="UP000590749"/>
    </source>
</evidence>
<gene>
    <name evidence="5" type="ORF">FHR83_005933</name>
</gene>
<dbReference type="EMBL" id="JACHXF010000014">
    <property type="protein sequence ID" value="MBB3098238.1"/>
    <property type="molecule type" value="Genomic_DNA"/>
</dbReference>
<dbReference type="RefSeq" id="WP_183224124.1">
    <property type="nucleotide sequence ID" value="NZ_BMPW01000016.1"/>
</dbReference>
<sequence length="380" mass="36126">MGTRNGPHRAALLAGAIALGAASALTGVTPAFAAPVDVAGGSLDWGFKASFRAYVSTGNGNPPIATSNGATRNADGTFDFPATGGTYDAAAGTATVSYGGTVVFSYPAHLFEITVSNPTLVVDGDGIGSLKADVDLAAQNGGTDQHLDQAEIATLVTTAPTVTDGDVSFNALAATLTASGASAFAGFYPAGTALDPVTASASASGEGPTDPTDPTDPGNGGGGSAAQTVTAAVSGGALTLASAGSAVALSAAMPGQTATGNLNAVTVSDLRGTSAGWDLVGQVTEFTAAGGAVIPAANLGWTPSAQVATSALVAANGAKNAVTAGAPVAPGTGLGSSRTLCSAETGSSLGSATCGAALNLGIPESSAAGEYSAVLTLTLA</sequence>
<accession>A0A7W5AL16</accession>
<organism evidence="5 6">
    <name type="scientific">Actinoplanes campanulatus</name>
    <dbReference type="NCBI Taxonomy" id="113559"/>
    <lineage>
        <taxon>Bacteria</taxon>
        <taxon>Bacillati</taxon>
        <taxon>Actinomycetota</taxon>
        <taxon>Actinomycetes</taxon>
        <taxon>Micromonosporales</taxon>
        <taxon>Micromonosporaceae</taxon>
        <taxon>Actinoplanes</taxon>
    </lineage>
</organism>